<reference evidence="1 2" key="1">
    <citation type="submission" date="2019-09" db="EMBL/GenBank/DDBJ databases">
        <authorList>
            <person name="Chandra G."/>
            <person name="Truman W A."/>
        </authorList>
    </citation>
    <scope>NUCLEOTIDE SEQUENCE [LARGE SCALE GENOMIC DNA]</scope>
    <source>
        <strain evidence="1">PS718</strain>
    </source>
</reference>
<dbReference type="Proteomes" id="UP000325375">
    <property type="component" value="Unassembled WGS sequence"/>
</dbReference>
<sequence length="106" mass="12278">MHVFSEKPIREAKARWPQAENALAQWFRLASRSYPKDFAAMKSIFPAIDKVGEFHVFDIGGNKLRLIAFVSYRSQRLFINMCWITASMTVGNGRRQRYECVDQDGC</sequence>
<proteinExistence type="predicted"/>
<dbReference type="GO" id="GO:0110001">
    <property type="term" value="C:toxin-antitoxin complex"/>
    <property type="evidence" value="ECO:0007669"/>
    <property type="project" value="InterPro"/>
</dbReference>
<dbReference type="GO" id="GO:0004519">
    <property type="term" value="F:endonuclease activity"/>
    <property type="evidence" value="ECO:0007669"/>
    <property type="project" value="InterPro"/>
</dbReference>
<dbReference type="AlphaFoldDB" id="A0A5E7ENA2"/>
<dbReference type="Pfam" id="PF09907">
    <property type="entry name" value="HigB_toxin"/>
    <property type="match status" value="1"/>
</dbReference>
<dbReference type="EMBL" id="CABVHX010000027">
    <property type="protein sequence ID" value="VVO28288.1"/>
    <property type="molecule type" value="Genomic_DNA"/>
</dbReference>
<dbReference type="EC" id="3.1.-.-" evidence="1"/>
<organism evidence="1 2">
    <name type="scientific">Pseudomonas fluorescens</name>
    <dbReference type="NCBI Taxonomy" id="294"/>
    <lineage>
        <taxon>Bacteria</taxon>
        <taxon>Pseudomonadati</taxon>
        <taxon>Pseudomonadota</taxon>
        <taxon>Gammaproteobacteria</taxon>
        <taxon>Pseudomonadales</taxon>
        <taxon>Pseudomonadaceae</taxon>
        <taxon>Pseudomonas</taxon>
    </lineage>
</organism>
<gene>
    <name evidence="1" type="primary">higB_2</name>
    <name evidence="1" type="ORF">PS718_04773</name>
</gene>
<name>A0A5E7ENA2_PSEFL</name>
<dbReference type="InterPro" id="IPR018669">
    <property type="entry name" value="Toxin_HigB"/>
</dbReference>
<evidence type="ECO:0000313" key="2">
    <source>
        <dbReference type="Proteomes" id="UP000325375"/>
    </source>
</evidence>
<evidence type="ECO:0000313" key="1">
    <source>
        <dbReference type="EMBL" id="VVO28288.1"/>
    </source>
</evidence>
<keyword evidence="1" id="KW-0378">Hydrolase</keyword>
<accession>A0A5E7ENA2</accession>
<dbReference type="GO" id="GO:0003723">
    <property type="term" value="F:RNA binding"/>
    <property type="evidence" value="ECO:0007669"/>
    <property type="project" value="InterPro"/>
</dbReference>
<protein>
    <submittedName>
        <fullName evidence="1">mRNA interferase toxin HigB</fullName>
        <ecNumber evidence="1">3.1.-.-</ecNumber>
    </submittedName>
</protein>
<dbReference type="GO" id="GO:0016787">
    <property type="term" value="F:hydrolase activity"/>
    <property type="evidence" value="ECO:0007669"/>
    <property type="project" value="UniProtKB-KW"/>
</dbReference>